<evidence type="ECO:0000313" key="5">
    <source>
        <dbReference type="EMBL" id="MFC0317648.1"/>
    </source>
</evidence>
<organism evidence="5 6">
    <name type="scientific">Olivibacter oleidegradans</name>
    <dbReference type="NCBI Taxonomy" id="760123"/>
    <lineage>
        <taxon>Bacteria</taxon>
        <taxon>Pseudomonadati</taxon>
        <taxon>Bacteroidota</taxon>
        <taxon>Sphingobacteriia</taxon>
        <taxon>Sphingobacteriales</taxon>
        <taxon>Sphingobacteriaceae</taxon>
        <taxon>Olivibacter</taxon>
    </lineage>
</organism>
<dbReference type="InterPro" id="IPR024185">
    <property type="entry name" value="FTHF_cligase-like_sf"/>
</dbReference>
<accession>A0ABV6HFG9</accession>
<dbReference type="EMBL" id="JBHLWO010000001">
    <property type="protein sequence ID" value="MFC0317648.1"/>
    <property type="molecule type" value="Genomic_DNA"/>
</dbReference>
<reference evidence="5 6" key="1">
    <citation type="submission" date="2024-09" db="EMBL/GenBank/DDBJ databases">
        <authorList>
            <person name="Sun Q."/>
            <person name="Mori K."/>
        </authorList>
    </citation>
    <scope>NUCLEOTIDE SEQUENCE [LARGE SCALE GENOMIC DNA]</scope>
    <source>
        <strain evidence="5 6">CCM 7765</strain>
    </source>
</reference>
<dbReference type="InterPro" id="IPR002698">
    <property type="entry name" value="FTHF_cligase"/>
</dbReference>
<keyword evidence="5" id="KW-0436">Ligase</keyword>
<keyword evidence="3 4" id="KW-0067">ATP-binding</keyword>
<dbReference type="InterPro" id="IPR037171">
    <property type="entry name" value="NagB/RpiA_transferase-like"/>
</dbReference>
<name>A0ABV6HFG9_9SPHI</name>
<dbReference type="SUPFAM" id="SSF100950">
    <property type="entry name" value="NagB/RpiA/CoA transferase-like"/>
    <property type="match status" value="1"/>
</dbReference>
<dbReference type="GO" id="GO:0030272">
    <property type="term" value="F:5-formyltetrahydrofolate cyclo-ligase activity"/>
    <property type="evidence" value="ECO:0007669"/>
    <property type="project" value="UniProtKB-EC"/>
</dbReference>
<dbReference type="PIRSF" id="PIRSF006806">
    <property type="entry name" value="FTHF_cligase"/>
    <property type="match status" value="1"/>
</dbReference>
<keyword evidence="2 4" id="KW-0547">Nucleotide-binding</keyword>
<dbReference type="NCBIfam" id="TIGR02727">
    <property type="entry name" value="MTHFS_bact"/>
    <property type="match status" value="1"/>
</dbReference>
<dbReference type="EC" id="6.3.3.2" evidence="4"/>
<proteinExistence type="inferred from homology"/>
<gene>
    <name evidence="5" type="ORF">ACFFI0_04985</name>
</gene>
<keyword evidence="6" id="KW-1185">Reference proteome</keyword>
<comment type="similarity">
    <text evidence="1 4">Belongs to the 5-formyltetrahydrofolate cyclo-ligase family.</text>
</comment>
<evidence type="ECO:0000256" key="4">
    <source>
        <dbReference type="RuleBase" id="RU361279"/>
    </source>
</evidence>
<dbReference type="PANTHER" id="PTHR23407">
    <property type="entry name" value="ATPASE INHIBITOR/5-FORMYLTETRAHYDROFOLATE CYCLO-LIGASE"/>
    <property type="match status" value="1"/>
</dbReference>
<comment type="catalytic activity">
    <reaction evidence="4">
        <text>(6S)-5-formyl-5,6,7,8-tetrahydrofolate + ATP = (6R)-5,10-methenyltetrahydrofolate + ADP + phosphate</text>
        <dbReference type="Rhea" id="RHEA:10488"/>
        <dbReference type="ChEBI" id="CHEBI:30616"/>
        <dbReference type="ChEBI" id="CHEBI:43474"/>
        <dbReference type="ChEBI" id="CHEBI:57455"/>
        <dbReference type="ChEBI" id="CHEBI:57457"/>
        <dbReference type="ChEBI" id="CHEBI:456216"/>
        <dbReference type="EC" id="6.3.3.2"/>
    </reaction>
</comment>
<evidence type="ECO:0000256" key="1">
    <source>
        <dbReference type="ARBA" id="ARBA00010638"/>
    </source>
</evidence>
<keyword evidence="4" id="KW-0460">Magnesium</keyword>
<evidence type="ECO:0000256" key="2">
    <source>
        <dbReference type="ARBA" id="ARBA00022741"/>
    </source>
</evidence>
<dbReference type="Proteomes" id="UP001589774">
    <property type="component" value="Unassembled WGS sequence"/>
</dbReference>
<comment type="caution">
    <text evidence="5">The sequence shown here is derived from an EMBL/GenBank/DDBJ whole genome shotgun (WGS) entry which is preliminary data.</text>
</comment>
<evidence type="ECO:0000313" key="6">
    <source>
        <dbReference type="Proteomes" id="UP001589774"/>
    </source>
</evidence>
<keyword evidence="4" id="KW-0479">Metal-binding</keyword>
<dbReference type="RefSeq" id="WP_130854494.1">
    <property type="nucleotide sequence ID" value="NZ_JBHLWO010000001.1"/>
</dbReference>
<evidence type="ECO:0000256" key="3">
    <source>
        <dbReference type="ARBA" id="ARBA00022840"/>
    </source>
</evidence>
<sequence length="192" mass="22205">MYTKQASRLRFKFMRDQLSDTQYHQLNASLLRNFQSLPMDRIAYLHTFLPILEKREPNTFLLIDYIKANYPNTKIVVPKSDLQKNIMTHYVLGEQALMKNKWGIVEPEGSTNQVAVGLIDAVLLPLLSFDMEGNRVGYGKGYYDRFLSECRPDIRKIGLSLFDPVDKIIDCEAHDIPLDSCVTPEKIWVFSK</sequence>
<comment type="cofactor">
    <cofactor evidence="4">
        <name>Mg(2+)</name>
        <dbReference type="ChEBI" id="CHEBI:18420"/>
    </cofactor>
</comment>
<dbReference type="Pfam" id="PF01812">
    <property type="entry name" value="5-FTHF_cyc-lig"/>
    <property type="match status" value="1"/>
</dbReference>
<dbReference type="Gene3D" id="3.40.50.10420">
    <property type="entry name" value="NagB/RpiA/CoA transferase-like"/>
    <property type="match status" value="1"/>
</dbReference>
<dbReference type="PANTHER" id="PTHR23407:SF1">
    <property type="entry name" value="5-FORMYLTETRAHYDROFOLATE CYCLO-LIGASE"/>
    <property type="match status" value="1"/>
</dbReference>
<protein>
    <recommendedName>
        <fullName evidence="4">5-formyltetrahydrofolate cyclo-ligase</fullName>
        <ecNumber evidence="4">6.3.3.2</ecNumber>
    </recommendedName>
</protein>